<dbReference type="Pfam" id="PF00258">
    <property type="entry name" value="Flavodoxin_1"/>
    <property type="match status" value="1"/>
</dbReference>
<reference evidence="8" key="1">
    <citation type="submission" date="2014-05" db="EMBL/GenBank/DDBJ databases">
        <title>The transcriptome of the halophilic microalga Tetraselmis sp. GSL018 isolated from the Great Salt Lake, Utah.</title>
        <authorList>
            <person name="Jinkerson R.E."/>
            <person name="D'Adamo S."/>
            <person name="Posewitz M.C."/>
        </authorList>
    </citation>
    <scope>NUCLEOTIDE SEQUENCE</scope>
    <source>
        <strain evidence="8">GSL018</strain>
    </source>
</reference>
<feature type="domain" description="Flavodoxin-like" evidence="7">
    <location>
        <begin position="41"/>
        <end position="194"/>
    </location>
</feature>
<dbReference type="PANTHER" id="PTHR42809">
    <property type="entry name" value="FLAVODOXIN 2"/>
    <property type="match status" value="1"/>
</dbReference>
<evidence type="ECO:0000256" key="1">
    <source>
        <dbReference type="ARBA" id="ARBA00001917"/>
    </source>
</evidence>
<keyword evidence="6" id="KW-0249">Electron transport</keyword>
<keyword evidence="4" id="KW-0285">Flavoprotein</keyword>
<evidence type="ECO:0000313" key="8">
    <source>
        <dbReference type="EMBL" id="JAC80691.1"/>
    </source>
</evidence>
<proteinExistence type="inferred from homology"/>
<evidence type="ECO:0000256" key="5">
    <source>
        <dbReference type="ARBA" id="ARBA00022643"/>
    </source>
</evidence>
<dbReference type="PANTHER" id="PTHR42809:SF1">
    <property type="entry name" value="FLAVODOXIN 1"/>
    <property type="match status" value="1"/>
</dbReference>
<dbReference type="Gene3D" id="3.40.50.360">
    <property type="match status" value="1"/>
</dbReference>
<evidence type="ECO:0000256" key="2">
    <source>
        <dbReference type="ARBA" id="ARBA00005267"/>
    </source>
</evidence>
<keyword evidence="5" id="KW-0288">FMN</keyword>
<evidence type="ECO:0000259" key="7">
    <source>
        <dbReference type="PROSITE" id="PS50902"/>
    </source>
</evidence>
<dbReference type="InterPro" id="IPR008254">
    <property type="entry name" value="Flavodoxin/NO_synth"/>
</dbReference>
<evidence type="ECO:0000256" key="4">
    <source>
        <dbReference type="ARBA" id="ARBA00022630"/>
    </source>
</evidence>
<dbReference type="PROSITE" id="PS50902">
    <property type="entry name" value="FLAVODOXIN_LIKE"/>
    <property type="match status" value="1"/>
</dbReference>
<dbReference type="AlphaFoldDB" id="A0A061SD83"/>
<name>A0A061SD83_9CHLO</name>
<protein>
    <submittedName>
        <fullName evidence="8">Flavodoxin</fullName>
    </submittedName>
</protein>
<comment type="similarity">
    <text evidence="2">Belongs to the flavodoxin family.</text>
</comment>
<dbReference type="InterPro" id="IPR050619">
    <property type="entry name" value="Flavodoxin"/>
</dbReference>
<dbReference type="GO" id="GO:0010181">
    <property type="term" value="F:FMN binding"/>
    <property type="evidence" value="ECO:0007669"/>
    <property type="project" value="InterPro"/>
</dbReference>
<organism evidence="8">
    <name type="scientific">Tetraselmis sp. GSL018</name>
    <dbReference type="NCBI Taxonomy" id="582737"/>
    <lineage>
        <taxon>Eukaryota</taxon>
        <taxon>Viridiplantae</taxon>
        <taxon>Chlorophyta</taxon>
        <taxon>core chlorophytes</taxon>
        <taxon>Chlorodendrophyceae</taxon>
        <taxon>Chlorodendrales</taxon>
        <taxon>Chlorodendraceae</taxon>
        <taxon>Tetraselmis</taxon>
    </lineage>
</organism>
<dbReference type="SUPFAM" id="SSF52218">
    <property type="entry name" value="Flavoproteins"/>
    <property type="match status" value="1"/>
</dbReference>
<evidence type="ECO:0000256" key="3">
    <source>
        <dbReference type="ARBA" id="ARBA00022448"/>
    </source>
</evidence>
<keyword evidence="3" id="KW-0813">Transport</keyword>
<dbReference type="GO" id="GO:0009055">
    <property type="term" value="F:electron transfer activity"/>
    <property type="evidence" value="ECO:0007669"/>
    <property type="project" value="InterPro"/>
</dbReference>
<evidence type="ECO:0000256" key="6">
    <source>
        <dbReference type="ARBA" id="ARBA00022982"/>
    </source>
</evidence>
<dbReference type="EMBL" id="GBEZ01004534">
    <property type="protein sequence ID" value="JAC80691.1"/>
    <property type="molecule type" value="Transcribed_RNA"/>
</dbReference>
<dbReference type="PROSITE" id="PS00201">
    <property type="entry name" value="FLAVODOXIN"/>
    <property type="match status" value="1"/>
</dbReference>
<dbReference type="InterPro" id="IPR029039">
    <property type="entry name" value="Flavoprotein-like_sf"/>
</dbReference>
<sequence length="240" mass="26861">MSLNISSKDHVLKPLLFRNKRSSSARSSIIIHRNICASAQVGLLYGSATGNTREAAFLIKSCLGRTVSDPQEISTVRPQDLLQKYNQGIIIGAPTWATACPEMRTGTAMDDFLWQVREESRNSLLSGLRFAVFGCGDASQWPDNFADAIDEVYTTMAQAGGQPVGHWRPVRGEEYLNSRSKSFLSLLCWPPTRQHQSESLDSKPNKFLVLATFGRVQLERRRPTSNLFRSFQHVRRLAAC</sequence>
<comment type="cofactor">
    <cofactor evidence="1">
        <name>FMN</name>
        <dbReference type="ChEBI" id="CHEBI:58210"/>
    </cofactor>
</comment>
<accession>A0A061SD83</accession>
<gene>
    <name evidence="8" type="ORF">TSPGSL018_9711</name>
</gene>
<dbReference type="InterPro" id="IPR001226">
    <property type="entry name" value="Flavodoxin_CS"/>
</dbReference>